<keyword evidence="3" id="KW-1185">Reference proteome</keyword>
<feature type="compositionally biased region" description="Low complexity" evidence="1">
    <location>
        <begin position="38"/>
        <end position="52"/>
    </location>
</feature>
<accession>A0A9W8IM52</accession>
<dbReference type="AlphaFoldDB" id="A0A9W8IM52"/>
<dbReference type="EMBL" id="JANBUY010000020">
    <property type="protein sequence ID" value="KAJ2867370.1"/>
    <property type="molecule type" value="Genomic_DNA"/>
</dbReference>
<evidence type="ECO:0000313" key="3">
    <source>
        <dbReference type="Proteomes" id="UP001140074"/>
    </source>
</evidence>
<evidence type="ECO:0000313" key="2">
    <source>
        <dbReference type="EMBL" id="KAJ2867370.1"/>
    </source>
</evidence>
<dbReference type="Proteomes" id="UP001140074">
    <property type="component" value="Unassembled WGS sequence"/>
</dbReference>
<reference evidence="2" key="1">
    <citation type="submission" date="2022-07" db="EMBL/GenBank/DDBJ databases">
        <title>Phylogenomic reconstructions and comparative analyses of Kickxellomycotina fungi.</title>
        <authorList>
            <person name="Reynolds N.K."/>
            <person name="Stajich J.E."/>
            <person name="Barry K."/>
            <person name="Grigoriev I.V."/>
            <person name="Crous P."/>
            <person name="Smith M.E."/>
        </authorList>
    </citation>
    <scope>NUCLEOTIDE SEQUENCE</scope>
    <source>
        <strain evidence="2">RSA 476</strain>
    </source>
</reference>
<organism evidence="2 3">
    <name type="scientific">Coemansia aciculifera</name>
    <dbReference type="NCBI Taxonomy" id="417176"/>
    <lineage>
        <taxon>Eukaryota</taxon>
        <taxon>Fungi</taxon>
        <taxon>Fungi incertae sedis</taxon>
        <taxon>Zoopagomycota</taxon>
        <taxon>Kickxellomycotina</taxon>
        <taxon>Kickxellomycetes</taxon>
        <taxon>Kickxellales</taxon>
        <taxon>Kickxellaceae</taxon>
        <taxon>Coemansia</taxon>
    </lineage>
</organism>
<gene>
    <name evidence="2" type="ORF">GGH94_000890</name>
</gene>
<protein>
    <submittedName>
        <fullName evidence="2">Uncharacterized protein</fullName>
    </submittedName>
</protein>
<name>A0A9W8IM52_9FUNG</name>
<evidence type="ECO:0000256" key="1">
    <source>
        <dbReference type="SAM" id="MobiDB-lite"/>
    </source>
</evidence>
<feature type="region of interest" description="Disordered" evidence="1">
    <location>
        <begin position="38"/>
        <end position="67"/>
    </location>
</feature>
<comment type="caution">
    <text evidence="2">The sequence shown here is derived from an EMBL/GenBank/DDBJ whole genome shotgun (WGS) entry which is preliminary data.</text>
</comment>
<proteinExistence type="predicted"/>
<sequence>MSPKSPSKIRAIPTMSEQDNIAIIAEGLQRQLDELRKIIQQGHTGGSQQQQQAPPPSIVSDNREREQEVEKLRIRIEHLVRALDAKDLTIQQLRAQLDQQ</sequence>